<feature type="transmembrane region" description="Helical" evidence="1">
    <location>
        <begin position="151"/>
        <end position="169"/>
    </location>
</feature>
<sequence>MTRTTTYTEPTANRSLTEYDDRTVAGLLLFVLGAGFMTALMLAAALVPGYDFRGGVISDLGVFSESALLFNGGLLVVGVLNLAGGYLLYRRHGKTWLLAIYALASVGAVGTGLFPLNTGDAHSLFALLAFLFFNLEAIGTATLLRGAMRALSVLAGVLGIVFLVLMAVGDGGNTAAFGPIGHGGTERMIVYPVMLWLVAFGGSLLGGGAVGE</sequence>
<feature type="transmembrane region" description="Helical" evidence="1">
    <location>
        <begin position="24"/>
        <end position="47"/>
    </location>
</feature>
<keyword evidence="1" id="KW-0472">Membrane</keyword>
<name>A0ABD6DNY5_9EURY</name>
<protein>
    <submittedName>
        <fullName evidence="2">DUF998 domain-containing protein</fullName>
    </submittedName>
</protein>
<feature type="transmembrane region" description="Helical" evidence="1">
    <location>
        <begin position="67"/>
        <end position="89"/>
    </location>
</feature>
<evidence type="ECO:0000256" key="1">
    <source>
        <dbReference type="SAM" id="Phobius"/>
    </source>
</evidence>
<proteinExistence type="predicted"/>
<dbReference type="AlphaFoldDB" id="A0ABD6DNY5"/>
<reference evidence="2 3" key="1">
    <citation type="journal article" date="2019" name="Int. J. Syst. Evol. Microbiol.">
        <title>The Global Catalogue of Microorganisms (GCM) 10K type strain sequencing project: providing services to taxonomists for standard genome sequencing and annotation.</title>
        <authorList>
            <consortium name="The Broad Institute Genomics Platform"/>
            <consortium name="The Broad Institute Genome Sequencing Center for Infectious Disease"/>
            <person name="Wu L."/>
            <person name="Ma J."/>
        </authorList>
    </citation>
    <scope>NUCLEOTIDE SEQUENCE [LARGE SCALE GENOMIC DNA]</scope>
    <source>
        <strain evidence="2 3">CGMCC 1.10390</strain>
    </source>
</reference>
<accession>A0ABD6DNY5</accession>
<dbReference type="InterPro" id="IPR009339">
    <property type="entry name" value="DUF998"/>
</dbReference>
<evidence type="ECO:0000313" key="2">
    <source>
        <dbReference type="EMBL" id="MFD1647816.1"/>
    </source>
</evidence>
<dbReference type="Proteomes" id="UP001597034">
    <property type="component" value="Unassembled WGS sequence"/>
</dbReference>
<organism evidence="2 3">
    <name type="scientific">Haloarchaeobius litoreus</name>
    <dbReference type="NCBI Taxonomy" id="755306"/>
    <lineage>
        <taxon>Archaea</taxon>
        <taxon>Methanobacteriati</taxon>
        <taxon>Methanobacteriota</taxon>
        <taxon>Stenosarchaea group</taxon>
        <taxon>Halobacteria</taxon>
        <taxon>Halobacteriales</taxon>
        <taxon>Halorubellaceae</taxon>
        <taxon>Haloarchaeobius</taxon>
    </lineage>
</organism>
<keyword evidence="3" id="KW-1185">Reference proteome</keyword>
<keyword evidence="1" id="KW-1133">Transmembrane helix</keyword>
<dbReference type="Pfam" id="PF06197">
    <property type="entry name" value="DUF998"/>
    <property type="match status" value="1"/>
</dbReference>
<feature type="transmembrane region" description="Helical" evidence="1">
    <location>
        <begin position="122"/>
        <end position="144"/>
    </location>
</feature>
<gene>
    <name evidence="2" type="ORF">ACFSBL_19155</name>
</gene>
<dbReference type="EMBL" id="JBHUDO010000004">
    <property type="protein sequence ID" value="MFD1647816.1"/>
    <property type="molecule type" value="Genomic_DNA"/>
</dbReference>
<comment type="caution">
    <text evidence="2">The sequence shown here is derived from an EMBL/GenBank/DDBJ whole genome shotgun (WGS) entry which is preliminary data.</text>
</comment>
<feature type="transmembrane region" description="Helical" evidence="1">
    <location>
        <begin position="96"/>
        <end position="116"/>
    </location>
</feature>
<feature type="transmembrane region" description="Helical" evidence="1">
    <location>
        <begin position="189"/>
        <end position="210"/>
    </location>
</feature>
<evidence type="ECO:0000313" key="3">
    <source>
        <dbReference type="Proteomes" id="UP001597034"/>
    </source>
</evidence>
<keyword evidence="1" id="KW-0812">Transmembrane</keyword>
<dbReference type="RefSeq" id="WP_256401706.1">
    <property type="nucleotide sequence ID" value="NZ_JANHJR010000004.1"/>
</dbReference>